<reference evidence="1" key="1">
    <citation type="submission" date="2022-05" db="EMBL/GenBank/DDBJ databases">
        <authorList>
            <person name="Okamura Y."/>
        </authorList>
    </citation>
    <scope>NUCLEOTIDE SEQUENCE</scope>
</reference>
<proteinExistence type="predicted"/>
<protein>
    <submittedName>
        <fullName evidence="1">Uncharacterized protein</fullName>
    </submittedName>
</protein>
<accession>A0A9P0TPM5</accession>
<evidence type="ECO:0000313" key="2">
    <source>
        <dbReference type="Proteomes" id="UP001152562"/>
    </source>
</evidence>
<dbReference type="AlphaFoldDB" id="A0A9P0TPM5"/>
<dbReference type="EMBL" id="CALOZG010000029">
    <property type="protein sequence ID" value="CAH4033005.1"/>
    <property type="molecule type" value="Genomic_DNA"/>
</dbReference>
<sequence>MNLLGLSFEWPRPISPRCSCGSDVFNENFIHSCIFLDYINYQHVISKDDRSRGCQLQIIKQRITISIGINSTFSQYIPKY</sequence>
<gene>
    <name evidence="1" type="ORF">PIBRA_LOCUS9336</name>
</gene>
<keyword evidence="2" id="KW-1185">Reference proteome</keyword>
<name>A0A9P0TPM5_PIEBR</name>
<dbReference type="Proteomes" id="UP001152562">
    <property type="component" value="Unassembled WGS sequence"/>
</dbReference>
<comment type="caution">
    <text evidence="1">The sequence shown here is derived from an EMBL/GenBank/DDBJ whole genome shotgun (WGS) entry which is preliminary data.</text>
</comment>
<organism evidence="1 2">
    <name type="scientific">Pieris brassicae</name>
    <name type="common">White butterfly</name>
    <name type="synonym">Large white butterfly</name>
    <dbReference type="NCBI Taxonomy" id="7116"/>
    <lineage>
        <taxon>Eukaryota</taxon>
        <taxon>Metazoa</taxon>
        <taxon>Ecdysozoa</taxon>
        <taxon>Arthropoda</taxon>
        <taxon>Hexapoda</taxon>
        <taxon>Insecta</taxon>
        <taxon>Pterygota</taxon>
        <taxon>Neoptera</taxon>
        <taxon>Endopterygota</taxon>
        <taxon>Lepidoptera</taxon>
        <taxon>Glossata</taxon>
        <taxon>Ditrysia</taxon>
        <taxon>Papilionoidea</taxon>
        <taxon>Pieridae</taxon>
        <taxon>Pierinae</taxon>
        <taxon>Pieris</taxon>
    </lineage>
</organism>
<evidence type="ECO:0000313" key="1">
    <source>
        <dbReference type="EMBL" id="CAH4033005.1"/>
    </source>
</evidence>